<evidence type="ECO:0000313" key="1">
    <source>
        <dbReference type="EMBL" id="ABW31456.1"/>
    </source>
</evidence>
<dbReference type="HOGENOM" id="CLU_1754821_0_0_3"/>
<dbReference type="AlphaFoldDB" id="A8ZKY8"/>
<accession>A8ZKY8</accession>
<dbReference type="KEGG" id="amr:AM1_A0338"/>
<geneLocation type="plasmid" evidence="1 2">
    <name>pREB1</name>
</geneLocation>
<gene>
    <name evidence="1" type="ordered locus">AM1_A0338</name>
</gene>
<evidence type="ECO:0000313" key="2">
    <source>
        <dbReference type="Proteomes" id="UP000000268"/>
    </source>
</evidence>
<keyword evidence="1" id="KW-0614">Plasmid</keyword>
<reference evidence="1 2" key="1">
    <citation type="journal article" date="2008" name="Proc. Natl. Acad. Sci. U.S.A.">
        <title>Niche adaptation and genome expansion in the chlorophyll d-producing cyanobacterium Acaryochloris marina.</title>
        <authorList>
            <person name="Swingley W.D."/>
            <person name="Chen M."/>
            <person name="Cheung P.C."/>
            <person name="Conrad A.L."/>
            <person name="Dejesa L.C."/>
            <person name="Hao J."/>
            <person name="Honchak B.M."/>
            <person name="Karbach L.E."/>
            <person name="Kurdoglu A."/>
            <person name="Lahiri S."/>
            <person name="Mastrian S.D."/>
            <person name="Miyashita H."/>
            <person name="Page L."/>
            <person name="Ramakrishna P."/>
            <person name="Satoh S."/>
            <person name="Sattley W.M."/>
            <person name="Shimada Y."/>
            <person name="Taylor H.L."/>
            <person name="Tomo T."/>
            <person name="Tsuchiya T."/>
            <person name="Wang Z.T."/>
            <person name="Raymond J."/>
            <person name="Mimuro M."/>
            <person name="Blankenship R.E."/>
            <person name="Touchman J.W."/>
        </authorList>
    </citation>
    <scope>NUCLEOTIDE SEQUENCE [LARGE SCALE GENOMIC DNA]</scope>
    <source>
        <strain evidence="2">MBIC 11017</strain>
        <plasmid evidence="2">Plasmid pREB1</plasmid>
    </source>
</reference>
<name>A8ZKY8_ACAM1</name>
<proteinExistence type="predicted"/>
<sequence length="148" mass="16268">MEQSIAILVLADAITCCFVSTIASTIQATSNSPPRITPINLFHTYKFPWPIRWGFHISRENPMTVSIPPLTLKVSAPQTNVTSYSTNPEDLPILEQISSLLPNLSQAGKVALIRGVSELLAVSMSLPTQPKEITLSLHHEATYDKNSR</sequence>
<protein>
    <submittedName>
        <fullName evidence="1">Uncharacterized protein</fullName>
    </submittedName>
</protein>
<dbReference type="EMBL" id="CP000838">
    <property type="protein sequence ID" value="ABW31456.1"/>
    <property type="molecule type" value="Genomic_DNA"/>
</dbReference>
<keyword evidence="2" id="KW-1185">Reference proteome</keyword>
<organism evidence="1 2">
    <name type="scientific">Acaryochloris marina (strain MBIC 11017)</name>
    <dbReference type="NCBI Taxonomy" id="329726"/>
    <lineage>
        <taxon>Bacteria</taxon>
        <taxon>Bacillati</taxon>
        <taxon>Cyanobacteriota</taxon>
        <taxon>Cyanophyceae</taxon>
        <taxon>Acaryochloridales</taxon>
        <taxon>Acaryochloridaceae</taxon>
        <taxon>Acaryochloris</taxon>
    </lineage>
</organism>
<dbReference type="Proteomes" id="UP000000268">
    <property type="component" value="Plasmid pREB1"/>
</dbReference>